<feature type="region of interest" description="Disordered" evidence="1">
    <location>
        <begin position="1038"/>
        <end position="1264"/>
    </location>
</feature>
<feature type="compositionally biased region" description="Low complexity" evidence="1">
    <location>
        <begin position="452"/>
        <end position="465"/>
    </location>
</feature>
<feature type="compositionally biased region" description="Low complexity" evidence="1">
    <location>
        <begin position="551"/>
        <end position="562"/>
    </location>
</feature>
<feature type="compositionally biased region" description="Basic and acidic residues" evidence="1">
    <location>
        <begin position="282"/>
        <end position="316"/>
    </location>
</feature>
<feature type="compositionally biased region" description="Basic and acidic residues" evidence="1">
    <location>
        <begin position="1688"/>
        <end position="1704"/>
    </location>
</feature>
<proteinExistence type="predicted"/>
<feature type="compositionally biased region" description="Basic and acidic residues" evidence="1">
    <location>
        <begin position="143"/>
        <end position="156"/>
    </location>
</feature>
<feature type="compositionally biased region" description="Basic and acidic residues" evidence="1">
    <location>
        <begin position="971"/>
        <end position="987"/>
    </location>
</feature>
<feature type="compositionally biased region" description="Basic and acidic residues" evidence="1">
    <location>
        <begin position="637"/>
        <end position="646"/>
    </location>
</feature>
<feature type="compositionally biased region" description="Basic and acidic residues" evidence="1">
    <location>
        <begin position="1071"/>
        <end position="1080"/>
    </location>
</feature>
<feature type="region of interest" description="Disordered" evidence="1">
    <location>
        <begin position="1"/>
        <end position="48"/>
    </location>
</feature>
<feature type="compositionally biased region" description="Basic and acidic residues" evidence="1">
    <location>
        <begin position="944"/>
        <end position="958"/>
    </location>
</feature>
<feature type="compositionally biased region" description="Polar residues" evidence="1">
    <location>
        <begin position="757"/>
        <end position="786"/>
    </location>
</feature>
<evidence type="ECO:0000313" key="4">
    <source>
        <dbReference type="Proteomes" id="UP000509418"/>
    </source>
</evidence>
<sequence>MSSQTQDGHAEQSAEQRRRKRKERAAKSRTPEPKEIVSGAGQPLDPGVRRELEERLGHDLSRVRLHTGRDAGQLTELLGADAVAVGQDVFFAEGAFKPGTDEGRRLLAHELLHTVQNPHGLGTLRAGRELGAVSLPQEAIEREAEGAAQDVVREPEAGPETADVEQDQATPGWLRYATVDADRKRAEAMDPATLVDRLANSVVRSLRGDPEDLSQRTRKQLARLPEELLDGVLVRLENRLLGSEHDRVLDLVDEIEAYDDYAEDGLDREAHDAPEIEPDTAEEVRTERENALRDAEERTAQADRPRIAPGPEKEQGAEEGAVGSTPQNGGTQEHGSTPQGGGAPGKAPEQQAPVTQGSGAAGAPASGGSASREEQSSSSSAGSGGGAQPGEKEPSGSASGGPGGKEKSGDSADKEKGGGGREQTERKDAAAASKEESAAKNRPGAAEAAVAGRQVKQQDKGGQQKPAGSPTAAGKDTQLPGKSSTLDGTRNQDLAPEEDTDEDPFGAGSESEVEVGGGEPSAWDVKLQPEDFVPQQDLDVSGVPTADGLDPSAPASSQAIPSFPAPPSTRAEQVQAERKAEDAEDEAAESEEEPTDTDMAEPESAVPETEGSPDTATGPGGLALEQAAASPTAAGTRDPKKGDDPKAGPVAAQTTVQEAPGRQESKSEGGSDAKEPAAKEEKGTAAAGDRAGAAPEKESQQATGGQSAQSDAGAKESAGGSPGAEQAGNGGSAGEGGQSSQDAQGSGGAARDVSEVGNGSTAPGTSGATNTQGSSSGSGAEPTSESPAPESRGEGSSPTESPAASAKSAPAPATAAAKSESAPSVKAAPEPKAETESAPAAKTASGGSSRSGGGAGGAGGGGGAAPARGKGKKDSAPVPNLAGVSPEAGLSTASKLKPHKALQAMGGVGGAVDRSVGDDHKELAAAPPSMQRPAGAPQTLQGKPKTDAAAEYSQDKPQEAQAPEQENAEVEGAKEPEGQIEAEKAEEPSGWDTFKMALGFGIGKVASWLGFEVDAQELAAKFAGLPTKDEALKQAQAGNAPGVEMKGDAEQTAGEQDGHVDAKGQETVSTARDDSGRGMGEDQVYPNAPKEELSAQVPGAKGGEGGAVEGGGATGAVPPEAASEVAEHEQGPQFQAAFSDGQKSMSEGRQAKDRDFRDSQAKHKRQVDTEIATNTETQSGEREKALGEVTAQREGWRKDQDEELKSLGDKKSERHDKVRKDVEDKEKQTDDNVEKEKDGSDKKIQDESDKAERDAEKQRDGATQESGNWISKAFDWIKQKVIEIKNAIVRVIRAARDAVVGFIKNFKETVERWINEARKGIVEAIKNLIKDLIEFAVAMVRAVIELAARIRKFITDLIAAAIALVNRLAEALKKAISDLLDAIGKLLSSILDILKKALLDAVKAIVDAVKAVLQFASRMLGALGEFMMIAVDFLSDPGGWLGGAKNSAVDGAKNHLFREVKSAVKEWFQSKIQEIIGIPKAILDKLIKGGIALEQIVKEAWDAIVPQLPLIIGEIVITKVIAKLIPGAGWVMAVIDAIRTAIGALGEILRAMGAVLDWLKAVRQGGAGILFAKAVAAGIVALLELAYEALISGIGKYVAKVGRRFKSLAAKLGGKGKGDKPGKGAGADGAEDKSGAKKPTQEDPARKPGTPGKPSTTTTTKPGQAKDGTPGKPKPPGADGKKPTPTTSKDKDGKPKDRDEKPDTKPTPTAKPKPKAEPPAKPKPEPAAKPKGTDDKGSERPRDDKDTSDRPKGADGKSPDKSKDQDPNKPKSEGKDSPAKPKDDKVGPSGSKPKQKPDKDAPDRPKQKPDKRGPDKPGSKPGRRGPDRSKTRPEKSGPGRPKSKAQKDRRKNDEDSKESKDERLRKIVARLRPKLEQKLAKGTKGHVHKAYLAAQRAWYRLTALNSEGSDSFKDEAVLNPRQIVISGREVDSEPILRAVRDLEAEILKRAGEEAMDRGWSLNPQEVGDRKIKSLEMPNDMDMHHIIALQAMEDKPDTQIWSWGGIQTHRSKLRGWFLRKFKGGKALTEEEGKTRYADMEEKLAQHVDASSGALASSQKAGRNMGTEPIQDDIALNNSLQLVERKRNPGHFIHATMMFELLGDTASLPKDQREKRFREIYKLNPMAPAGAPMGGALLKKKKYTRNVGQIEKEIEKFQKDAKEKGHTGALLTDPVAIREYLRSPEARKQEELDQVKADESLTENQKKAARRKINKNFREQYGALSKLEELHQGELLANREITLIEEWVKENVKDIDVTGAASEKQVQDALIARMREHFERRFPPLGRK</sequence>
<feature type="compositionally biased region" description="Basic and acidic residues" evidence="1">
    <location>
        <begin position="404"/>
        <end position="439"/>
    </location>
</feature>
<accession>A0A7H8TMS2</accession>
<dbReference type="Pfam" id="PF13699">
    <property type="entry name" value="eCIS_core"/>
    <property type="match status" value="1"/>
</dbReference>
<keyword evidence="4" id="KW-1185">Reference proteome</keyword>
<feature type="compositionally biased region" description="Basic and acidic residues" evidence="1">
    <location>
        <begin position="25"/>
        <end position="35"/>
    </location>
</feature>
<dbReference type="GO" id="GO:0006406">
    <property type="term" value="P:mRNA export from nucleus"/>
    <property type="evidence" value="ECO:0007669"/>
    <property type="project" value="TreeGrafter"/>
</dbReference>
<feature type="region of interest" description="Disordered" evidence="1">
    <location>
        <begin position="268"/>
        <end position="991"/>
    </location>
</feature>
<feature type="compositionally biased region" description="Low complexity" evidence="1">
    <location>
        <begin position="1647"/>
        <end position="1671"/>
    </location>
</feature>
<evidence type="ECO:0000313" key="3">
    <source>
        <dbReference type="EMBL" id="QKZ23380.1"/>
    </source>
</evidence>
<feature type="compositionally biased region" description="Low complexity" evidence="1">
    <location>
        <begin position="796"/>
        <end position="824"/>
    </location>
</feature>
<dbReference type="PANTHER" id="PTHR18898">
    <property type="entry name" value="NUCLEOPROTEIN TPR-RELATED"/>
    <property type="match status" value="1"/>
</dbReference>
<feature type="compositionally biased region" description="Basic and acidic residues" evidence="1">
    <location>
        <begin position="1850"/>
        <end position="1865"/>
    </location>
</feature>
<feature type="compositionally biased region" description="Gly residues" evidence="1">
    <location>
        <begin position="1100"/>
        <end position="1114"/>
    </location>
</feature>
<feature type="compositionally biased region" description="Low complexity" evidence="1">
    <location>
        <begin position="684"/>
        <end position="712"/>
    </location>
</feature>
<dbReference type="Proteomes" id="UP000509418">
    <property type="component" value="Chromosome"/>
</dbReference>
<feature type="compositionally biased region" description="Low complexity" evidence="1">
    <location>
        <begin position="357"/>
        <end position="381"/>
    </location>
</feature>
<organism evidence="3 4">
    <name type="scientific">Streptomyces chartreusis</name>
    <dbReference type="NCBI Taxonomy" id="1969"/>
    <lineage>
        <taxon>Bacteria</taxon>
        <taxon>Bacillati</taxon>
        <taxon>Actinomycetota</taxon>
        <taxon>Actinomycetes</taxon>
        <taxon>Kitasatosporales</taxon>
        <taxon>Streptomycetaceae</taxon>
        <taxon>Streptomyces</taxon>
    </lineage>
</organism>
<feature type="domain" description="eCIS core" evidence="2">
    <location>
        <begin position="43"/>
        <end position="118"/>
    </location>
</feature>
<dbReference type="EMBL" id="CP056041">
    <property type="protein sequence ID" value="QKZ23380.1"/>
    <property type="molecule type" value="Genomic_DNA"/>
</dbReference>
<dbReference type="PANTHER" id="PTHR18898:SF2">
    <property type="entry name" value="NUCLEOPROTEIN TPR"/>
    <property type="match status" value="1"/>
</dbReference>
<dbReference type="InterPro" id="IPR025295">
    <property type="entry name" value="eCIS_core_dom"/>
</dbReference>
<protein>
    <submittedName>
        <fullName evidence="3">DUF4157 domain-containing protein</fullName>
    </submittedName>
</protein>
<feature type="compositionally biased region" description="Acidic residues" evidence="1">
    <location>
        <begin position="582"/>
        <end position="601"/>
    </location>
</feature>
<feature type="compositionally biased region" description="Basic and acidic residues" evidence="1">
    <location>
        <begin position="1630"/>
        <end position="1646"/>
    </location>
</feature>
<feature type="compositionally biased region" description="Low complexity" evidence="1">
    <location>
        <begin position="1115"/>
        <end position="1124"/>
    </location>
</feature>
<feature type="region of interest" description="Disordered" evidence="1">
    <location>
        <begin position="1611"/>
        <end position="1865"/>
    </location>
</feature>
<feature type="compositionally biased region" description="Gly residues" evidence="1">
    <location>
        <begin position="849"/>
        <end position="864"/>
    </location>
</feature>
<feature type="compositionally biased region" description="Basic and acidic residues" evidence="1">
    <location>
        <begin position="1194"/>
        <end position="1262"/>
    </location>
</feature>
<gene>
    <name evidence="3" type="ORF">HUT05_42090</name>
</gene>
<feature type="compositionally biased region" description="Acidic residues" evidence="1">
    <location>
        <begin position="495"/>
        <end position="504"/>
    </location>
</feature>
<dbReference type="RefSeq" id="WP_176578140.1">
    <property type="nucleotide sequence ID" value="NZ_CBDRGH010000005.1"/>
</dbReference>
<feature type="compositionally biased region" description="Basic and acidic residues" evidence="1">
    <location>
        <begin position="1149"/>
        <end position="1161"/>
    </location>
</feature>
<feature type="region of interest" description="Disordered" evidence="1">
    <location>
        <begin position="143"/>
        <end position="167"/>
    </location>
</feature>
<reference evidence="3 4" key="1">
    <citation type="submission" date="2020-06" db="EMBL/GenBank/DDBJ databases">
        <title>Genome mining for natural products.</title>
        <authorList>
            <person name="Zhang B."/>
            <person name="Shi J."/>
            <person name="Ge H."/>
        </authorList>
    </citation>
    <scope>NUCLEOTIDE SEQUENCE [LARGE SCALE GENOMIC DNA]</scope>
    <source>
        <strain evidence="3 4">NA02069</strain>
    </source>
</reference>
<feature type="compositionally biased region" description="Basic and acidic residues" evidence="1">
    <location>
        <begin position="661"/>
        <end position="683"/>
    </location>
</feature>
<feature type="compositionally biased region" description="Polar residues" evidence="1">
    <location>
        <begin position="480"/>
        <end position="492"/>
    </location>
</feature>
<name>A0A7H8TMS2_STRCX</name>
<evidence type="ECO:0000259" key="2">
    <source>
        <dbReference type="Pfam" id="PF13699"/>
    </source>
</evidence>
<dbReference type="GO" id="GO:0017056">
    <property type="term" value="F:structural constituent of nuclear pore"/>
    <property type="evidence" value="ECO:0007669"/>
    <property type="project" value="TreeGrafter"/>
</dbReference>
<feature type="compositionally biased region" description="Basic and acidic residues" evidence="1">
    <location>
        <begin position="1795"/>
        <end position="1837"/>
    </location>
</feature>
<feature type="compositionally biased region" description="Gly residues" evidence="1">
    <location>
        <begin position="728"/>
        <end position="737"/>
    </location>
</feature>
<feature type="compositionally biased region" description="Basic and acidic residues" evidence="1">
    <location>
        <begin position="1714"/>
        <end position="1786"/>
    </location>
</feature>
<evidence type="ECO:0000256" key="1">
    <source>
        <dbReference type="SAM" id="MobiDB-lite"/>
    </source>
</evidence>
<feature type="compositionally biased region" description="Polar residues" evidence="1">
    <location>
        <begin position="324"/>
        <end position="337"/>
    </location>
</feature>